<gene>
    <name evidence="2" type="ORF">EXM22_08840</name>
</gene>
<feature type="transmembrane region" description="Helical" evidence="1">
    <location>
        <begin position="130"/>
        <end position="147"/>
    </location>
</feature>
<dbReference type="KEGG" id="ock:EXM22_08840"/>
<keyword evidence="1" id="KW-0812">Transmembrane</keyword>
<accession>A0A5C1QND6</accession>
<dbReference type="Gene3D" id="1.20.120.1630">
    <property type="match status" value="1"/>
</dbReference>
<evidence type="ECO:0000313" key="2">
    <source>
        <dbReference type="EMBL" id="QEN08086.1"/>
    </source>
</evidence>
<dbReference type="PANTHER" id="PTHR43847:SF1">
    <property type="entry name" value="BLL3993 PROTEIN"/>
    <property type="match status" value="1"/>
</dbReference>
<evidence type="ECO:0008006" key="4">
    <source>
        <dbReference type="Google" id="ProtNLM"/>
    </source>
</evidence>
<evidence type="ECO:0000256" key="1">
    <source>
        <dbReference type="SAM" id="Phobius"/>
    </source>
</evidence>
<dbReference type="AlphaFoldDB" id="A0A5C1QND6"/>
<dbReference type="Proteomes" id="UP000324209">
    <property type="component" value="Chromosome"/>
</dbReference>
<name>A0A5C1QND6_9SPIO</name>
<dbReference type="OrthoDB" id="1655752at2"/>
<feature type="transmembrane region" description="Helical" evidence="1">
    <location>
        <begin position="105"/>
        <end position="124"/>
    </location>
</feature>
<keyword evidence="1" id="KW-0472">Membrane</keyword>
<dbReference type="RefSeq" id="WP_149486166.1">
    <property type="nucleotide sequence ID" value="NZ_CP036150.1"/>
</dbReference>
<feature type="transmembrane region" description="Helical" evidence="1">
    <location>
        <begin position="59"/>
        <end position="85"/>
    </location>
</feature>
<keyword evidence="3" id="KW-1185">Reference proteome</keyword>
<dbReference type="PANTHER" id="PTHR43847">
    <property type="entry name" value="BLL3993 PROTEIN"/>
    <property type="match status" value="1"/>
</dbReference>
<organism evidence="2 3">
    <name type="scientific">Oceanispirochaeta crateris</name>
    <dbReference type="NCBI Taxonomy" id="2518645"/>
    <lineage>
        <taxon>Bacteria</taxon>
        <taxon>Pseudomonadati</taxon>
        <taxon>Spirochaetota</taxon>
        <taxon>Spirochaetia</taxon>
        <taxon>Spirochaetales</taxon>
        <taxon>Spirochaetaceae</taxon>
        <taxon>Oceanispirochaeta</taxon>
    </lineage>
</organism>
<evidence type="ECO:0000313" key="3">
    <source>
        <dbReference type="Proteomes" id="UP000324209"/>
    </source>
</evidence>
<reference evidence="2 3" key="1">
    <citation type="submission" date="2019-02" db="EMBL/GenBank/DDBJ databases">
        <title>Complete Genome Sequence and Methylome Analysis of free living Spirochaetas.</title>
        <authorList>
            <person name="Fomenkov A."/>
            <person name="Dubinina G."/>
            <person name="Leshcheva N."/>
            <person name="Mikheeva N."/>
            <person name="Grabovich M."/>
            <person name="Vincze T."/>
            <person name="Roberts R.J."/>
        </authorList>
    </citation>
    <scope>NUCLEOTIDE SEQUENCE [LARGE SCALE GENOMIC DNA]</scope>
    <source>
        <strain evidence="2 3">K2</strain>
    </source>
</reference>
<feature type="transmembrane region" description="Helical" evidence="1">
    <location>
        <begin position="34"/>
        <end position="53"/>
    </location>
</feature>
<keyword evidence="1" id="KW-1133">Transmembrane helix</keyword>
<dbReference type="EMBL" id="CP036150">
    <property type="protein sequence ID" value="QEN08086.1"/>
    <property type="molecule type" value="Genomic_DNA"/>
</dbReference>
<protein>
    <recommendedName>
        <fullName evidence="4">Isoprenylcysteine carboxylmethyltransferase family protein</fullName>
    </recommendedName>
</protein>
<proteinExistence type="predicted"/>
<dbReference type="InterPro" id="IPR052527">
    <property type="entry name" value="Metal_cation-efflux_comp"/>
</dbReference>
<feature type="transmembrane region" description="Helical" evidence="1">
    <location>
        <begin position="6"/>
        <end position="22"/>
    </location>
</feature>
<sequence>MLYILFSTLAFLCLLIADYFQISQKHFIILPFSIAGYGGIFVVIMTMTIQYWVPTLSVFFLVVKCFFVLFSLGALVYVLFIEISFTPQITKTRERLVVSTGSYSLVRHPAFYPFALILISLSFLAWGKEFILLSTYLILLNFLLILIEDKFLFPRIFANYNQYKKSVPFLVPGRTSI</sequence>